<protein>
    <recommendedName>
        <fullName evidence="4">DUF3054 domain-containing protein</fullName>
    </recommendedName>
</protein>
<name>A0A916YHZ4_9MICO</name>
<keyword evidence="1" id="KW-0812">Transmembrane</keyword>
<comment type="caution">
    <text evidence="2">The sequence shown here is derived from an EMBL/GenBank/DDBJ whole genome shotgun (WGS) entry which is preliminary data.</text>
</comment>
<reference evidence="2" key="1">
    <citation type="journal article" date="2014" name="Int. J. Syst. Evol. Microbiol.">
        <title>Complete genome sequence of Corynebacterium casei LMG S-19264T (=DSM 44701T), isolated from a smear-ripened cheese.</title>
        <authorList>
            <consortium name="US DOE Joint Genome Institute (JGI-PGF)"/>
            <person name="Walter F."/>
            <person name="Albersmeier A."/>
            <person name="Kalinowski J."/>
            <person name="Ruckert C."/>
        </authorList>
    </citation>
    <scope>NUCLEOTIDE SEQUENCE</scope>
    <source>
        <strain evidence="2">CGMCC 1.15152</strain>
    </source>
</reference>
<dbReference type="InterPro" id="IPR021414">
    <property type="entry name" value="DUF3054"/>
</dbReference>
<feature type="transmembrane region" description="Helical" evidence="1">
    <location>
        <begin position="64"/>
        <end position="84"/>
    </location>
</feature>
<proteinExistence type="predicted"/>
<keyword evidence="1" id="KW-0472">Membrane</keyword>
<feature type="transmembrane region" description="Helical" evidence="1">
    <location>
        <begin position="90"/>
        <end position="115"/>
    </location>
</feature>
<evidence type="ECO:0000313" key="2">
    <source>
        <dbReference type="EMBL" id="GGD45556.1"/>
    </source>
</evidence>
<feature type="transmembrane region" description="Helical" evidence="1">
    <location>
        <begin position="39"/>
        <end position="57"/>
    </location>
</feature>
<keyword evidence="1" id="KW-1133">Transmembrane helix</keyword>
<keyword evidence="3" id="KW-1185">Reference proteome</keyword>
<accession>A0A916YHZ4</accession>
<organism evidence="2 3">
    <name type="scientific">Microbacterium faecale</name>
    <dbReference type="NCBI Taxonomy" id="1804630"/>
    <lineage>
        <taxon>Bacteria</taxon>
        <taxon>Bacillati</taxon>
        <taxon>Actinomycetota</taxon>
        <taxon>Actinomycetes</taxon>
        <taxon>Micrococcales</taxon>
        <taxon>Microbacteriaceae</taxon>
        <taxon>Microbacterium</taxon>
    </lineage>
</organism>
<evidence type="ECO:0000256" key="1">
    <source>
        <dbReference type="SAM" id="Phobius"/>
    </source>
</evidence>
<evidence type="ECO:0000313" key="3">
    <source>
        <dbReference type="Proteomes" id="UP000633205"/>
    </source>
</evidence>
<dbReference type="Proteomes" id="UP000633205">
    <property type="component" value="Unassembled WGS sequence"/>
</dbReference>
<evidence type="ECO:0008006" key="4">
    <source>
        <dbReference type="Google" id="ProtNLM"/>
    </source>
</evidence>
<dbReference type="RefSeq" id="WP_188713074.1">
    <property type="nucleotide sequence ID" value="NZ_BMHO01000002.1"/>
</dbReference>
<reference evidence="2" key="2">
    <citation type="submission" date="2020-09" db="EMBL/GenBank/DDBJ databases">
        <authorList>
            <person name="Sun Q."/>
            <person name="Zhou Y."/>
        </authorList>
    </citation>
    <scope>NUCLEOTIDE SEQUENCE</scope>
    <source>
        <strain evidence="2">CGMCC 1.15152</strain>
    </source>
</reference>
<dbReference type="AlphaFoldDB" id="A0A916YHZ4"/>
<dbReference type="Pfam" id="PF11255">
    <property type="entry name" value="DUF3054"/>
    <property type="match status" value="1"/>
</dbReference>
<gene>
    <name evidence="2" type="ORF">GCM10010915_28570</name>
</gene>
<dbReference type="EMBL" id="BMHO01000002">
    <property type="protein sequence ID" value="GGD45556.1"/>
    <property type="molecule type" value="Genomic_DNA"/>
</dbReference>
<sequence>MRRFPWTLAALLDAVVIVGFATTGISTHSGEIIADLLRVVWPFAVGAALGWLVSIAWRAPAAPIRAGVTVWFFAVGCGMILRVATGGGFAWTFFLVTALVLFAGIVGWRLVVAGIDRILARRRART</sequence>